<protein>
    <recommendedName>
        <fullName evidence="2">Fungal-type protein kinase domain-containing protein</fullName>
    </recommendedName>
</protein>
<gene>
    <name evidence="3" type="ORF">LPJ64_003110</name>
</gene>
<feature type="domain" description="Fungal-type protein kinase" evidence="2">
    <location>
        <begin position="169"/>
        <end position="362"/>
    </location>
</feature>
<evidence type="ECO:0000256" key="1">
    <source>
        <dbReference type="SAM" id="MobiDB-lite"/>
    </source>
</evidence>
<dbReference type="Proteomes" id="UP001145021">
    <property type="component" value="Unassembled WGS sequence"/>
</dbReference>
<accession>A0A9W7XLH0</accession>
<dbReference type="EMBL" id="JANBOH010000113">
    <property type="protein sequence ID" value="KAJ1645300.1"/>
    <property type="molecule type" value="Genomic_DNA"/>
</dbReference>
<keyword evidence="4" id="KW-1185">Reference proteome</keyword>
<evidence type="ECO:0000259" key="2">
    <source>
        <dbReference type="Pfam" id="PF17667"/>
    </source>
</evidence>
<organism evidence="3 4">
    <name type="scientific">Coemansia asiatica</name>
    <dbReference type="NCBI Taxonomy" id="1052880"/>
    <lineage>
        <taxon>Eukaryota</taxon>
        <taxon>Fungi</taxon>
        <taxon>Fungi incertae sedis</taxon>
        <taxon>Zoopagomycota</taxon>
        <taxon>Kickxellomycotina</taxon>
        <taxon>Kickxellomycetes</taxon>
        <taxon>Kickxellales</taxon>
        <taxon>Kickxellaceae</taxon>
        <taxon>Coemansia</taxon>
    </lineage>
</organism>
<name>A0A9W7XLH0_9FUNG</name>
<evidence type="ECO:0000313" key="3">
    <source>
        <dbReference type="EMBL" id="KAJ1645300.1"/>
    </source>
</evidence>
<comment type="caution">
    <text evidence="3">The sequence shown here is derived from an EMBL/GenBank/DDBJ whole genome shotgun (WGS) entry which is preliminary data.</text>
</comment>
<dbReference type="AlphaFoldDB" id="A0A9W7XLH0"/>
<sequence length="362" mass="40612">MAELVLIIREQVSSNLEEHINSSGGVCKFLSLVMDHLHKGISKPFTNASDMCTPIQKLVKYIAGQVNQISMANGTAHIRRMLEFYEQADCEPIGSNDNKRHAMSLTYLNSSEFAHNGTDQHSNAGTIEASEDGEADKQDSDIEVEESCSYDSYAHLEYTGTLCIIETNPEESEQWEVDSKAEPKTLILDLVLHNTMWTTGCHTHCFICIDPDSNEQLLVKDVWAEETKRPMLAEVDGDEDTAAVSIEFKCDEVLLLKEVHEVLGKEEMFKRCYPVLKYGRVVCQNLTNSQSSTIIDTTYSAFAKIGPVLQSDKIPYRIHKCMALTPIADPLQNLCSVNKYIVVMADAMVMLWYIAKNCSILH</sequence>
<dbReference type="Pfam" id="PF17667">
    <property type="entry name" value="Pkinase_fungal"/>
    <property type="match status" value="1"/>
</dbReference>
<evidence type="ECO:0000313" key="4">
    <source>
        <dbReference type="Proteomes" id="UP001145021"/>
    </source>
</evidence>
<reference evidence="3" key="1">
    <citation type="submission" date="2022-07" db="EMBL/GenBank/DDBJ databases">
        <title>Phylogenomic reconstructions and comparative analyses of Kickxellomycotina fungi.</title>
        <authorList>
            <person name="Reynolds N.K."/>
            <person name="Stajich J.E."/>
            <person name="Barry K."/>
            <person name="Grigoriev I.V."/>
            <person name="Crous P."/>
            <person name="Smith M.E."/>
        </authorList>
    </citation>
    <scope>NUCLEOTIDE SEQUENCE</scope>
    <source>
        <strain evidence="3">NBRC 105413</strain>
    </source>
</reference>
<dbReference type="InterPro" id="IPR040976">
    <property type="entry name" value="Pkinase_fungal"/>
</dbReference>
<proteinExistence type="predicted"/>
<feature type="region of interest" description="Disordered" evidence="1">
    <location>
        <begin position="118"/>
        <end position="141"/>
    </location>
</feature>